<name>A0ABR1UWY9_9PEZI</name>
<proteinExistence type="predicted"/>
<comment type="caution">
    <text evidence="2">The sequence shown here is derived from an EMBL/GenBank/DDBJ whole genome shotgun (WGS) entry which is preliminary data.</text>
</comment>
<dbReference type="Proteomes" id="UP001446871">
    <property type="component" value="Unassembled WGS sequence"/>
</dbReference>
<accession>A0ABR1UWY9</accession>
<dbReference type="EMBL" id="JAQQWM010000005">
    <property type="protein sequence ID" value="KAK8063449.1"/>
    <property type="molecule type" value="Genomic_DNA"/>
</dbReference>
<feature type="region of interest" description="Disordered" evidence="1">
    <location>
        <begin position="91"/>
        <end position="114"/>
    </location>
</feature>
<protein>
    <submittedName>
        <fullName evidence="2">Uncharacterized protein</fullName>
    </submittedName>
</protein>
<evidence type="ECO:0000313" key="2">
    <source>
        <dbReference type="EMBL" id="KAK8063449.1"/>
    </source>
</evidence>
<reference evidence="2 3" key="1">
    <citation type="submission" date="2023-01" db="EMBL/GenBank/DDBJ databases">
        <title>Analysis of 21 Apiospora genomes using comparative genomics revels a genus with tremendous synthesis potential of carbohydrate active enzymes and secondary metabolites.</title>
        <authorList>
            <person name="Sorensen T."/>
        </authorList>
    </citation>
    <scope>NUCLEOTIDE SEQUENCE [LARGE SCALE GENOMIC DNA]</scope>
    <source>
        <strain evidence="2 3">CBS 83171</strain>
    </source>
</reference>
<keyword evidence="3" id="KW-1185">Reference proteome</keyword>
<evidence type="ECO:0000256" key="1">
    <source>
        <dbReference type="SAM" id="MobiDB-lite"/>
    </source>
</evidence>
<evidence type="ECO:0000313" key="3">
    <source>
        <dbReference type="Proteomes" id="UP001446871"/>
    </source>
</evidence>
<organism evidence="2 3">
    <name type="scientific">Apiospora saccharicola</name>
    <dbReference type="NCBI Taxonomy" id="335842"/>
    <lineage>
        <taxon>Eukaryota</taxon>
        <taxon>Fungi</taxon>
        <taxon>Dikarya</taxon>
        <taxon>Ascomycota</taxon>
        <taxon>Pezizomycotina</taxon>
        <taxon>Sordariomycetes</taxon>
        <taxon>Xylariomycetidae</taxon>
        <taxon>Amphisphaeriales</taxon>
        <taxon>Apiosporaceae</taxon>
        <taxon>Apiospora</taxon>
    </lineage>
</organism>
<sequence>MTALIESGDRIAGPPFDPLPKELADACIDGINTAKGWTFEEFEAKVREGVGRDAQWYADKLGITDGSEEDEYIVAVVRELFCDVVAITPEEAARVPSPPDSPPEGEQGLGGSSSTVLDDAAVRVIDPALLRRYRMCLLLAAARGRMQMRMQRPRKES</sequence>
<gene>
    <name evidence="2" type="ORF">PG996_008101</name>
</gene>